<evidence type="ECO:0000313" key="1">
    <source>
        <dbReference type="EMBL" id="QHT18531.1"/>
    </source>
</evidence>
<sequence>MEPITKEMLQKACSVEVVAKNKEARLREMAMPIVTEVYELVKSRIDKFSDKTRSITYTVGQHYPGKVMRVYGTNEDNINRAVEILKEYFPGCKVYTGDVQINEHYALSNGWNGMQNVSHKQITVDWS</sequence>
<accession>A0A6C0DPZ0</accession>
<dbReference type="EMBL" id="MN739658">
    <property type="protein sequence ID" value="QHT18531.1"/>
    <property type="molecule type" value="Genomic_DNA"/>
</dbReference>
<organism evidence="1">
    <name type="scientific">viral metagenome</name>
    <dbReference type="NCBI Taxonomy" id="1070528"/>
    <lineage>
        <taxon>unclassified sequences</taxon>
        <taxon>metagenomes</taxon>
        <taxon>organismal metagenomes</taxon>
    </lineage>
</organism>
<protein>
    <submittedName>
        <fullName evidence="1">Uncharacterized protein</fullName>
    </submittedName>
</protein>
<name>A0A6C0DPZ0_9ZZZZ</name>
<dbReference type="AlphaFoldDB" id="A0A6C0DPZ0"/>
<proteinExistence type="predicted"/>
<reference evidence="1" key="1">
    <citation type="journal article" date="2020" name="Nature">
        <title>Giant virus diversity and host interactions through global metagenomics.</title>
        <authorList>
            <person name="Schulz F."/>
            <person name="Roux S."/>
            <person name="Paez-Espino D."/>
            <person name="Jungbluth S."/>
            <person name="Walsh D.A."/>
            <person name="Denef V.J."/>
            <person name="McMahon K.D."/>
            <person name="Konstantinidis K.T."/>
            <person name="Eloe-Fadrosh E.A."/>
            <person name="Kyrpides N.C."/>
            <person name="Woyke T."/>
        </authorList>
    </citation>
    <scope>NUCLEOTIDE SEQUENCE</scope>
    <source>
        <strain evidence="1">GVMAG-M-3300023174-47</strain>
    </source>
</reference>